<comment type="caution">
    <text evidence="4">The sequence shown here is derived from an EMBL/GenBank/DDBJ whole genome shotgun (WGS) entry which is preliminary data.</text>
</comment>
<dbReference type="EMBL" id="JAKCXM010000033">
    <property type="protein sequence ID" value="KAJ0406398.1"/>
    <property type="molecule type" value="Genomic_DNA"/>
</dbReference>
<evidence type="ECO:0000313" key="5">
    <source>
        <dbReference type="Proteomes" id="UP001209570"/>
    </source>
</evidence>
<dbReference type="Proteomes" id="UP001209570">
    <property type="component" value="Unassembled WGS sequence"/>
</dbReference>
<keyword evidence="1" id="KW-0343">GTPase activation</keyword>
<dbReference type="SUPFAM" id="SSF52047">
    <property type="entry name" value="RNI-like"/>
    <property type="match status" value="1"/>
</dbReference>
<evidence type="ECO:0000256" key="1">
    <source>
        <dbReference type="ARBA" id="ARBA00022468"/>
    </source>
</evidence>
<evidence type="ECO:0000313" key="4">
    <source>
        <dbReference type="EMBL" id="KAJ0406398.1"/>
    </source>
</evidence>
<gene>
    <name evidence="4" type="ORF">P43SY_007006</name>
</gene>
<dbReference type="GO" id="GO:0005829">
    <property type="term" value="C:cytosol"/>
    <property type="evidence" value="ECO:0007669"/>
    <property type="project" value="TreeGrafter"/>
</dbReference>
<dbReference type="SMART" id="SM00368">
    <property type="entry name" value="LRR_RI"/>
    <property type="match status" value="3"/>
</dbReference>
<dbReference type="GO" id="GO:0006913">
    <property type="term" value="P:nucleocytoplasmic transport"/>
    <property type="evidence" value="ECO:0007669"/>
    <property type="project" value="TreeGrafter"/>
</dbReference>
<name>A0AAD5QBH6_PYTIN</name>
<keyword evidence="2" id="KW-0433">Leucine-rich repeat</keyword>
<dbReference type="InterPro" id="IPR032675">
    <property type="entry name" value="LRR_dom_sf"/>
</dbReference>
<dbReference type="GO" id="GO:0031267">
    <property type="term" value="F:small GTPase binding"/>
    <property type="evidence" value="ECO:0007669"/>
    <property type="project" value="TreeGrafter"/>
</dbReference>
<dbReference type="InterPro" id="IPR027038">
    <property type="entry name" value="RanGap"/>
</dbReference>
<dbReference type="InterPro" id="IPR036047">
    <property type="entry name" value="F-box-like_dom_sf"/>
</dbReference>
<keyword evidence="5" id="KW-1185">Reference proteome</keyword>
<dbReference type="PANTHER" id="PTHR24113">
    <property type="entry name" value="RAN GTPASE-ACTIVATING PROTEIN 1"/>
    <property type="match status" value="1"/>
</dbReference>
<dbReference type="GO" id="GO:0048471">
    <property type="term" value="C:perinuclear region of cytoplasm"/>
    <property type="evidence" value="ECO:0007669"/>
    <property type="project" value="TreeGrafter"/>
</dbReference>
<dbReference type="PANTHER" id="PTHR24113:SF12">
    <property type="entry name" value="RAN GTPASE-ACTIVATING PROTEIN 1"/>
    <property type="match status" value="1"/>
</dbReference>
<organism evidence="4 5">
    <name type="scientific">Pythium insidiosum</name>
    <name type="common">Pythiosis disease agent</name>
    <dbReference type="NCBI Taxonomy" id="114742"/>
    <lineage>
        <taxon>Eukaryota</taxon>
        <taxon>Sar</taxon>
        <taxon>Stramenopiles</taxon>
        <taxon>Oomycota</taxon>
        <taxon>Peronosporomycetes</taxon>
        <taxon>Pythiales</taxon>
        <taxon>Pythiaceae</taxon>
        <taxon>Pythium</taxon>
    </lineage>
</organism>
<reference evidence="4" key="1">
    <citation type="submission" date="2021-12" db="EMBL/GenBank/DDBJ databases">
        <title>Prjna785345.</title>
        <authorList>
            <person name="Rujirawat T."/>
            <person name="Krajaejun T."/>
        </authorList>
    </citation>
    <scope>NUCLEOTIDE SEQUENCE</scope>
    <source>
        <strain evidence="4">Pi057C3</strain>
    </source>
</reference>
<protein>
    <recommendedName>
        <fullName evidence="6">F-box domain-containing protein</fullName>
    </recommendedName>
</protein>
<evidence type="ECO:0008006" key="6">
    <source>
        <dbReference type="Google" id="ProtNLM"/>
    </source>
</evidence>
<evidence type="ECO:0000256" key="2">
    <source>
        <dbReference type="ARBA" id="ARBA00022614"/>
    </source>
</evidence>
<dbReference type="GO" id="GO:0005096">
    <property type="term" value="F:GTPase activator activity"/>
    <property type="evidence" value="ECO:0007669"/>
    <property type="project" value="UniProtKB-KW"/>
</dbReference>
<proteinExistence type="predicted"/>
<accession>A0AAD5QBH6</accession>
<dbReference type="SUPFAM" id="SSF81383">
    <property type="entry name" value="F-box domain"/>
    <property type="match status" value="1"/>
</dbReference>
<dbReference type="GO" id="GO:0005634">
    <property type="term" value="C:nucleus"/>
    <property type="evidence" value="ECO:0007669"/>
    <property type="project" value="TreeGrafter"/>
</dbReference>
<sequence length="437" mass="47582">MAQPPTTADHASAWRQQTEPHFALRKQMIAHLQRLHPLLGTNSTLRHAEAPAGHVTRIPELVQRLELMLYRTAHSIDEYADVSTLERRVHALVTLLDAARPPSSTTASGATSSQRPRRCLKRARADSGASVQAIKRPRAPASRLEALHIDVLRHVFSFLVGADALRCRAVSRFFSSHAPLLVDSLTLDVARPRIATHLAGRVADVLRLCPRLSSLTITNARSVGKRNGFTRAFSTSSFAVAVSDESSAASPTLTGETLLLEVSAAFLAASAAAQPLCPQLQRLTFLAPFDCVTESDAMLTCLDALASHRAIVPPVQPLRALELDTTVLGDRRMPRLGELLARRPQLFGALETLEIHNNFVGEAGLLALCQALSPPAAWRHLRRLSLRGNILTDRDVERLAAMLHAGGARALRNVDLQDNFCSAQGLHALSLALQHHR</sequence>
<dbReference type="AlphaFoldDB" id="A0AAD5QBH6"/>
<dbReference type="Gene3D" id="3.80.10.10">
    <property type="entry name" value="Ribonuclease Inhibitor"/>
    <property type="match status" value="1"/>
</dbReference>
<evidence type="ECO:0000256" key="3">
    <source>
        <dbReference type="ARBA" id="ARBA00022737"/>
    </source>
</evidence>
<keyword evidence="3" id="KW-0677">Repeat</keyword>